<proteinExistence type="predicted"/>
<feature type="coiled-coil region" evidence="1">
    <location>
        <begin position="88"/>
        <end position="115"/>
    </location>
</feature>
<keyword evidence="1" id="KW-0175">Coiled coil</keyword>
<dbReference type="Proteomes" id="UP000605970">
    <property type="component" value="Unassembled WGS sequence"/>
</dbReference>
<gene>
    <name evidence="2" type="ORF">Mgra_00003077</name>
</gene>
<evidence type="ECO:0000313" key="2">
    <source>
        <dbReference type="EMBL" id="KAF7637559.1"/>
    </source>
</evidence>
<dbReference type="EMBL" id="JABEBT010000019">
    <property type="protein sequence ID" value="KAF7637559.1"/>
    <property type="molecule type" value="Genomic_DNA"/>
</dbReference>
<accession>A0A8S9ZVA3</accession>
<dbReference type="AlphaFoldDB" id="A0A8S9ZVA3"/>
<organism evidence="2 3">
    <name type="scientific">Meloidogyne graminicola</name>
    <dbReference type="NCBI Taxonomy" id="189291"/>
    <lineage>
        <taxon>Eukaryota</taxon>
        <taxon>Metazoa</taxon>
        <taxon>Ecdysozoa</taxon>
        <taxon>Nematoda</taxon>
        <taxon>Chromadorea</taxon>
        <taxon>Rhabditida</taxon>
        <taxon>Tylenchina</taxon>
        <taxon>Tylenchomorpha</taxon>
        <taxon>Tylenchoidea</taxon>
        <taxon>Meloidogynidae</taxon>
        <taxon>Meloidogyninae</taxon>
        <taxon>Meloidogyne</taxon>
    </lineage>
</organism>
<keyword evidence="3" id="KW-1185">Reference proteome</keyword>
<evidence type="ECO:0000313" key="3">
    <source>
        <dbReference type="Proteomes" id="UP000605970"/>
    </source>
</evidence>
<comment type="caution">
    <text evidence="2">The sequence shown here is derived from an EMBL/GenBank/DDBJ whole genome shotgun (WGS) entry which is preliminary data.</text>
</comment>
<sequence>MLLKYTLEICNIVNPGDQTGFKETLCLKAKNLNILLDKIENPHLRDIYFRADVEMENLAKNFRYKYFKKSKICKYITNTKYNELSKIISKETKANLQLEKNLQKLNARINAQLQKGIQLLSDNKSRHACSLYLPHFEDSSNIKEIMIENMAVSIPQLERQLNEIACESTIAIREMCAYGEFVDCHTIKPALSIFAVEIFITAIFDFGFHHLLGKWPFSTSPIHFHRGESSNTRN</sequence>
<protein>
    <submittedName>
        <fullName evidence="2">Uncharacterized protein</fullName>
    </submittedName>
</protein>
<evidence type="ECO:0000256" key="1">
    <source>
        <dbReference type="SAM" id="Coils"/>
    </source>
</evidence>
<reference evidence="2" key="1">
    <citation type="journal article" date="2020" name="Ecol. Evol.">
        <title>Genome structure and content of the rice root-knot nematode (Meloidogyne graminicola).</title>
        <authorList>
            <person name="Phan N.T."/>
            <person name="Danchin E.G.J."/>
            <person name="Klopp C."/>
            <person name="Perfus-Barbeoch L."/>
            <person name="Kozlowski D.K."/>
            <person name="Koutsovoulos G.D."/>
            <person name="Lopez-Roques C."/>
            <person name="Bouchez O."/>
            <person name="Zahm M."/>
            <person name="Besnard G."/>
            <person name="Bellafiore S."/>
        </authorList>
    </citation>
    <scope>NUCLEOTIDE SEQUENCE</scope>
    <source>
        <strain evidence="2">VN-18</strain>
    </source>
</reference>
<name>A0A8S9ZVA3_9BILA</name>